<evidence type="ECO:0000313" key="3">
    <source>
        <dbReference type="Proteomes" id="UP000054771"/>
    </source>
</evidence>
<feature type="region of interest" description="Disordered" evidence="1">
    <location>
        <begin position="60"/>
        <end position="120"/>
    </location>
</feature>
<dbReference type="Proteomes" id="UP000054771">
    <property type="component" value="Unassembled WGS sequence"/>
</dbReference>
<feature type="region of interest" description="Disordered" evidence="1">
    <location>
        <begin position="1"/>
        <end position="39"/>
    </location>
</feature>
<evidence type="ECO:0000313" key="2">
    <source>
        <dbReference type="EMBL" id="CEL09429.1"/>
    </source>
</evidence>
<accession>A0A0U4ZIP0</accession>
<name>A0A0U4ZIP0_ASPCI</name>
<sequence>MSVAVDIRAIASDSEAGELKPSQYQSTDTHPRSVGPRLHSIRVSFVPQPDRRASLNTCLAHAHHAQPKQSSVKPPPLSGQKMEKLSKEDTQRRSQVGPASEAFGRNHHTPSRVFTIVRNE</sequence>
<reference evidence="3" key="1">
    <citation type="journal article" date="2016" name="Genome Announc.">
        <title>Draft genome sequences of fungus Aspergillus calidoustus.</title>
        <authorList>
            <person name="Horn F."/>
            <person name="Linde J."/>
            <person name="Mattern D.J."/>
            <person name="Walther G."/>
            <person name="Guthke R."/>
            <person name="Scherlach K."/>
            <person name="Martin K."/>
            <person name="Brakhage A.A."/>
            <person name="Petzke L."/>
            <person name="Valiante V."/>
        </authorList>
    </citation>
    <scope>NUCLEOTIDE SEQUENCE [LARGE SCALE GENOMIC DNA]</scope>
    <source>
        <strain evidence="3">SF006504</strain>
    </source>
</reference>
<feature type="compositionally biased region" description="Basic and acidic residues" evidence="1">
    <location>
        <begin position="81"/>
        <end position="92"/>
    </location>
</feature>
<keyword evidence="3" id="KW-1185">Reference proteome</keyword>
<organism evidence="2 3">
    <name type="scientific">Aspergillus calidoustus</name>
    <dbReference type="NCBI Taxonomy" id="454130"/>
    <lineage>
        <taxon>Eukaryota</taxon>
        <taxon>Fungi</taxon>
        <taxon>Dikarya</taxon>
        <taxon>Ascomycota</taxon>
        <taxon>Pezizomycotina</taxon>
        <taxon>Eurotiomycetes</taxon>
        <taxon>Eurotiomycetidae</taxon>
        <taxon>Eurotiales</taxon>
        <taxon>Aspergillaceae</taxon>
        <taxon>Aspergillus</taxon>
        <taxon>Aspergillus subgen. Nidulantes</taxon>
    </lineage>
</organism>
<proteinExistence type="predicted"/>
<dbReference type="EMBL" id="CDMC01000014">
    <property type="protein sequence ID" value="CEL09429.1"/>
    <property type="molecule type" value="Genomic_DNA"/>
</dbReference>
<gene>
    <name evidence="2" type="ORF">ASPCAL12564</name>
</gene>
<protein>
    <submittedName>
        <fullName evidence="2">Uncharacterized protein</fullName>
    </submittedName>
</protein>
<dbReference type="AlphaFoldDB" id="A0A0U4ZIP0"/>
<evidence type="ECO:0000256" key="1">
    <source>
        <dbReference type="SAM" id="MobiDB-lite"/>
    </source>
</evidence>